<feature type="repeat" description="ANK" evidence="6">
    <location>
        <begin position="227"/>
        <end position="249"/>
    </location>
</feature>
<dbReference type="PANTHER" id="PTHR24198">
    <property type="entry name" value="ANKYRIN REPEAT AND PROTEIN KINASE DOMAIN-CONTAINING PROTEIN"/>
    <property type="match status" value="1"/>
</dbReference>
<dbReference type="InterPro" id="IPR017907">
    <property type="entry name" value="Znf_RING_CS"/>
</dbReference>
<evidence type="ECO:0000256" key="8">
    <source>
        <dbReference type="SAM" id="Coils"/>
    </source>
</evidence>
<dbReference type="SUPFAM" id="SSF57850">
    <property type="entry name" value="RING/U-box"/>
    <property type="match status" value="1"/>
</dbReference>
<dbReference type="Gene3D" id="3.30.40.10">
    <property type="entry name" value="Zinc/RING finger domain, C3HC4 (zinc finger)"/>
    <property type="match status" value="1"/>
</dbReference>
<dbReference type="PANTHER" id="PTHR24198:SF165">
    <property type="entry name" value="ANKYRIN REPEAT-CONTAINING PROTEIN-RELATED"/>
    <property type="match status" value="1"/>
</dbReference>
<evidence type="ECO:0000256" key="9">
    <source>
        <dbReference type="SAM" id="MobiDB-lite"/>
    </source>
</evidence>
<organism evidence="11 12">
    <name type="scientific">Chlamydomonas eustigma</name>
    <dbReference type="NCBI Taxonomy" id="1157962"/>
    <lineage>
        <taxon>Eukaryota</taxon>
        <taxon>Viridiplantae</taxon>
        <taxon>Chlorophyta</taxon>
        <taxon>core chlorophytes</taxon>
        <taxon>Chlorophyceae</taxon>
        <taxon>CS clade</taxon>
        <taxon>Chlamydomonadales</taxon>
        <taxon>Chlamydomonadaceae</taxon>
        <taxon>Chlamydomonas</taxon>
    </lineage>
</organism>
<keyword evidence="3 7" id="KW-0863">Zinc-finger</keyword>
<dbReference type="InterPro" id="IPR036770">
    <property type="entry name" value="Ankyrin_rpt-contain_sf"/>
</dbReference>
<dbReference type="GO" id="GO:0008270">
    <property type="term" value="F:zinc ion binding"/>
    <property type="evidence" value="ECO:0007669"/>
    <property type="project" value="UniProtKB-KW"/>
</dbReference>
<dbReference type="Pfam" id="PF13920">
    <property type="entry name" value="zf-C3HC4_3"/>
    <property type="match status" value="1"/>
</dbReference>
<sequence>MGVGFSCSSKGALLIVAAVNGDIAAAHEVLKKYPKAALYHNFKDRTSPLIQASARGHFDLVQLILETAVMTDGPEKARRNCIDHTNAKHQTALIVACKHGHPDCVEYLVTNGADPMVCDERRHNTCLHFAALYGHSDCVNKLLGSKTTSRGDQGRQSTVAQLICKDEDDTPNIRFVDRHNGWGLTALHIAVFQGSVHTVRALLRHGASLESTIVPAKIENSPIRCAIGSTALHIAALIGNIAMAKALLEAQETIPGLELRSRTDSAGLRPQEYAQRARNPVLVHLLDERLPVALLRQIWMNYSMEQSLPPRHQTLGAMLQKLKLMFNLETIALQANLSNLMQQQQQADAAAAGEDSSFPGDTLVPAAAAAAKQTSGTSLAPHFSIPTLGIPPAAGNSMPATAQKMAAGWQPQNSVSEEKALWTRRLEQVQALLATSKGLHEMLQSLCEKPETGEWSSNGPNSSQEAILDFILSTLITPRTVSAIVHAAKKLVCSNVMAMGPSGSIPAQSLPPDIEVQHGIALLTTAMRAVDTCLQAAAYLSNPASMMINAPGPAGGPGTASGTAAATVSGGSTANMEQATPPPGSSSSSYTVGTNNATVGTGAASVAATSVRSEATHVASEMSGPVTLPPALPSVPLPPPPTPILINITGASLHMPPFPNSSFFGGTGVAMPAAMMGLSAGMAASMGHPQGSSLFTSHWSAHLHSLIAQLHWDIGVQRHRRRRQHAAAQAARAQAAAQRATAEDAVSVTAQSAPISILHRTHSPNHATFLMEPQALLTTGTADMVVANASVVVGAGAAEMLVCQNSTNLFEPILHPNATALTPLPSNEALAAAIERNTVTVGIIDATIERSASSQEGEASPPRIVTTPIITPITGGSGGLAASVVARPSSRPSSRQLSASRAPVESVWSVQSDMSGGSGRHSGRSGPSGLSGAGRGEISPRSPRDQQSSPERRLPAAVGRKVSVLDPASAMLRAMSGEHIEDGPSGKPVDQDSDEEEVASIWSDDERLVCSICMDQPVAVLVAGCQHGLCVQCAFQLTVKGRELPSCPFCRQKIPAFEAKPAVEMELQALGGKLVRVRGGAHGKGGKECPAVR</sequence>
<evidence type="ECO:0000313" key="11">
    <source>
        <dbReference type="EMBL" id="GAX81490.1"/>
    </source>
</evidence>
<name>A0A250XFC6_9CHLO</name>
<proteinExistence type="predicted"/>
<evidence type="ECO:0000256" key="2">
    <source>
        <dbReference type="ARBA" id="ARBA00022737"/>
    </source>
</evidence>
<evidence type="ECO:0000259" key="10">
    <source>
        <dbReference type="PROSITE" id="PS50089"/>
    </source>
</evidence>
<dbReference type="Pfam" id="PF12796">
    <property type="entry name" value="Ank_2"/>
    <property type="match status" value="2"/>
</dbReference>
<feature type="domain" description="RING-type" evidence="10">
    <location>
        <begin position="1010"/>
        <end position="1051"/>
    </location>
</feature>
<dbReference type="InterPro" id="IPR002110">
    <property type="entry name" value="Ankyrin_rpt"/>
</dbReference>
<keyword evidence="1" id="KW-0479">Metal-binding</keyword>
<dbReference type="SUPFAM" id="SSF48403">
    <property type="entry name" value="Ankyrin repeat"/>
    <property type="match status" value="1"/>
</dbReference>
<feature type="compositionally biased region" description="Low complexity" evidence="9">
    <location>
        <begin position="560"/>
        <end position="574"/>
    </location>
</feature>
<dbReference type="STRING" id="1157962.A0A250XFC6"/>
<dbReference type="PROSITE" id="PS50089">
    <property type="entry name" value="ZF_RING_2"/>
    <property type="match status" value="1"/>
</dbReference>
<evidence type="ECO:0000256" key="5">
    <source>
        <dbReference type="ARBA" id="ARBA00023043"/>
    </source>
</evidence>
<feature type="compositionally biased region" description="Low complexity" evidence="9">
    <location>
        <begin position="939"/>
        <end position="949"/>
    </location>
</feature>
<evidence type="ECO:0000256" key="7">
    <source>
        <dbReference type="PROSITE-ProRule" id="PRU00175"/>
    </source>
</evidence>
<dbReference type="AlphaFoldDB" id="A0A250XFC6"/>
<keyword evidence="2" id="KW-0677">Repeat</keyword>
<evidence type="ECO:0000256" key="4">
    <source>
        <dbReference type="ARBA" id="ARBA00022833"/>
    </source>
</evidence>
<evidence type="ECO:0000256" key="1">
    <source>
        <dbReference type="ARBA" id="ARBA00022723"/>
    </source>
</evidence>
<dbReference type="Proteomes" id="UP000232323">
    <property type="component" value="Unassembled WGS sequence"/>
</dbReference>
<accession>A0A250XFC6</accession>
<gene>
    <name evidence="11" type="ORF">CEUSTIGMA_g8919.t1</name>
</gene>
<dbReference type="Gene3D" id="1.25.40.20">
    <property type="entry name" value="Ankyrin repeat-containing domain"/>
    <property type="match status" value="2"/>
</dbReference>
<protein>
    <recommendedName>
        <fullName evidence="10">RING-type domain-containing protein</fullName>
    </recommendedName>
</protein>
<evidence type="ECO:0000313" key="12">
    <source>
        <dbReference type="Proteomes" id="UP000232323"/>
    </source>
</evidence>
<evidence type="ECO:0000256" key="6">
    <source>
        <dbReference type="PROSITE-ProRule" id="PRU00023"/>
    </source>
</evidence>
<feature type="coiled-coil region" evidence="8">
    <location>
        <begin position="716"/>
        <end position="743"/>
    </location>
</feature>
<feature type="region of interest" description="Disordered" evidence="9">
    <location>
        <begin position="553"/>
        <end position="593"/>
    </location>
</feature>
<keyword evidence="8" id="KW-0175">Coiled coil</keyword>
<reference evidence="11 12" key="1">
    <citation type="submission" date="2017-08" db="EMBL/GenBank/DDBJ databases">
        <title>Acidophilic green algal genome provides insights into adaptation to an acidic environment.</title>
        <authorList>
            <person name="Hirooka S."/>
            <person name="Hirose Y."/>
            <person name="Kanesaki Y."/>
            <person name="Higuchi S."/>
            <person name="Fujiwara T."/>
            <person name="Onuma R."/>
            <person name="Era A."/>
            <person name="Ohbayashi R."/>
            <person name="Uzuka A."/>
            <person name="Nozaki H."/>
            <person name="Yoshikawa H."/>
            <person name="Miyagishima S.Y."/>
        </authorList>
    </citation>
    <scope>NUCLEOTIDE SEQUENCE [LARGE SCALE GENOMIC DNA]</scope>
    <source>
        <strain evidence="11 12">NIES-2499</strain>
    </source>
</reference>
<dbReference type="InterPro" id="IPR001841">
    <property type="entry name" value="Znf_RING"/>
</dbReference>
<evidence type="ECO:0000256" key="3">
    <source>
        <dbReference type="ARBA" id="ARBA00022771"/>
    </source>
</evidence>
<dbReference type="OrthoDB" id="20872at2759"/>
<keyword evidence="5 6" id="KW-0040">ANK repeat</keyword>
<dbReference type="SMART" id="SM00248">
    <property type="entry name" value="ANK"/>
    <property type="match status" value="5"/>
</dbReference>
<dbReference type="EMBL" id="BEGY01000066">
    <property type="protein sequence ID" value="GAX81490.1"/>
    <property type="molecule type" value="Genomic_DNA"/>
</dbReference>
<comment type="caution">
    <text evidence="11">The sequence shown here is derived from an EMBL/GenBank/DDBJ whole genome shotgun (WGS) entry which is preliminary data.</text>
</comment>
<dbReference type="PROSITE" id="PS50088">
    <property type="entry name" value="ANK_REPEAT"/>
    <property type="match status" value="3"/>
</dbReference>
<dbReference type="SMART" id="SM00184">
    <property type="entry name" value="RING"/>
    <property type="match status" value="1"/>
</dbReference>
<feature type="repeat" description="ANK" evidence="6">
    <location>
        <begin position="182"/>
        <end position="210"/>
    </location>
</feature>
<dbReference type="InterPro" id="IPR013083">
    <property type="entry name" value="Znf_RING/FYVE/PHD"/>
</dbReference>
<keyword evidence="12" id="KW-1185">Reference proteome</keyword>
<dbReference type="PROSITE" id="PS00518">
    <property type="entry name" value="ZF_RING_1"/>
    <property type="match status" value="1"/>
</dbReference>
<keyword evidence="4" id="KW-0862">Zinc</keyword>
<feature type="compositionally biased region" description="Low complexity" evidence="9">
    <location>
        <begin position="861"/>
        <end position="902"/>
    </location>
</feature>
<feature type="repeat" description="ANK" evidence="6">
    <location>
        <begin position="88"/>
        <end position="120"/>
    </location>
</feature>
<dbReference type="PROSITE" id="PS50297">
    <property type="entry name" value="ANK_REP_REGION"/>
    <property type="match status" value="3"/>
</dbReference>
<feature type="region of interest" description="Disordered" evidence="9">
    <location>
        <begin position="851"/>
        <end position="960"/>
    </location>
</feature>